<reference evidence="14" key="1">
    <citation type="submission" date="2025-08" db="UniProtKB">
        <authorList>
            <consortium name="RefSeq"/>
        </authorList>
    </citation>
    <scope>IDENTIFICATION</scope>
    <source>
        <tissue evidence="14">Gonads</tissue>
    </source>
</reference>
<dbReference type="Proteomes" id="UP000085678">
    <property type="component" value="Unplaced"/>
</dbReference>
<dbReference type="InterPro" id="IPR032675">
    <property type="entry name" value="LRR_dom_sf"/>
</dbReference>
<organism evidence="13 14">
    <name type="scientific">Lingula anatina</name>
    <name type="common">Brachiopod</name>
    <name type="synonym">Lingula unguis</name>
    <dbReference type="NCBI Taxonomy" id="7574"/>
    <lineage>
        <taxon>Eukaryota</taxon>
        <taxon>Metazoa</taxon>
        <taxon>Spiralia</taxon>
        <taxon>Lophotrochozoa</taxon>
        <taxon>Brachiopoda</taxon>
        <taxon>Linguliformea</taxon>
        <taxon>Lingulata</taxon>
        <taxon>Lingulida</taxon>
        <taxon>Linguloidea</taxon>
        <taxon>Lingulidae</taxon>
        <taxon>Lingula</taxon>
    </lineage>
</organism>
<dbReference type="InterPro" id="IPR001611">
    <property type="entry name" value="Leu-rich_rpt"/>
</dbReference>
<evidence type="ECO:0000256" key="6">
    <source>
        <dbReference type="ARBA" id="ARBA00022737"/>
    </source>
</evidence>
<dbReference type="InterPro" id="IPR017241">
    <property type="entry name" value="Toll-like_receptor"/>
</dbReference>
<evidence type="ECO:0000256" key="8">
    <source>
        <dbReference type="ARBA" id="ARBA00023136"/>
    </source>
</evidence>
<dbReference type="GO" id="GO:0005886">
    <property type="term" value="C:plasma membrane"/>
    <property type="evidence" value="ECO:0007669"/>
    <property type="project" value="TreeGrafter"/>
</dbReference>
<comment type="subcellular location">
    <subcellularLocation>
        <location evidence="1">Membrane</location>
        <topology evidence="1">Single-pass type I membrane protein</topology>
    </subcellularLocation>
</comment>
<dbReference type="GO" id="GO:0004888">
    <property type="term" value="F:transmembrane signaling receptor activity"/>
    <property type="evidence" value="ECO:0007669"/>
    <property type="project" value="InterPro"/>
</dbReference>
<evidence type="ECO:0000256" key="10">
    <source>
        <dbReference type="ARBA" id="ARBA00023180"/>
    </source>
</evidence>
<dbReference type="PIRSF" id="PIRSF037595">
    <property type="entry name" value="Toll-like_receptor"/>
    <property type="match status" value="1"/>
</dbReference>
<dbReference type="Gene3D" id="3.40.50.10140">
    <property type="entry name" value="Toll/interleukin-1 receptor homology (TIR) domain"/>
    <property type="match status" value="1"/>
</dbReference>
<evidence type="ECO:0000256" key="3">
    <source>
        <dbReference type="ARBA" id="ARBA00022614"/>
    </source>
</evidence>
<evidence type="ECO:0000256" key="4">
    <source>
        <dbReference type="ARBA" id="ARBA00022692"/>
    </source>
</evidence>
<dbReference type="PROSITE" id="PS50104">
    <property type="entry name" value="TIR"/>
    <property type="match status" value="1"/>
</dbReference>
<dbReference type="SMART" id="SM00255">
    <property type="entry name" value="TIR"/>
    <property type="match status" value="1"/>
</dbReference>
<keyword evidence="7 11" id="KW-1133">Transmembrane helix</keyword>
<keyword evidence="8 11" id="KW-0472">Membrane</keyword>
<accession>A0A1S3H2P4</accession>
<dbReference type="PANTHER" id="PTHR24365">
    <property type="entry name" value="TOLL-LIKE RECEPTOR"/>
    <property type="match status" value="1"/>
</dbReference>
<keyword evidence="13" id="KW-1185">Reference proteome</keyword>
<evidence type="ECO:0000313" key="13">
    <source>
        <dbReference type="Proteomes" id="UP000085678"/>
    </source>
</evidence>
<evidence type="ECO:0000256" key="7">
    <source>
        <dbReference type="ARBA" id="ARBA00022989"/>
    </source>
</evidence>
<keyword evidence="10" id="KW-0325">Glycoprotein</keyword>
<dbReference type="InParanoid" id="A0A1S3H2P4"/>
<dbReference type="GeneID" id="106151191"/>
<dbReference type="GO" id="GO:0006955">
    <property type="term" value="P:immune response"/>
    <property type="evidence" value="ECO:0007669"/>
    <property type="project" value="InterPro"/>
</dbReference>
<dbReference type="SMART" id="SM00369">
    <property type="entry name" value="LRR_TYP"/>
    <property type="match status" value="7"/>
</dbReference>
<dbReference type="KEGG" id="lak:106151191"/>
<dbReference type="InterPro" id="IPR035897">
    <property type="entry name" value="Toll_tir_struct_dom_sf"/>
</dbReference>
<evidence type="ECO:0000313" key="14">
    <source>
        <dbReference type="RefSeq" id="XP_013379751.1"/>
    </source>
</evidence>
<feature type="transmembrane region" description="Helical" evidence="11">
    <location>
        <begin position="678"/>
        <end position="698"/>
    </location>
</feature>
<evidence type="ECO:0000256" key="9">
    <source>
        <dbReference type="ARBA" id="ARBA00023170"/>
    </source>
</evidence>
<dbReference type="GO" id="GO:0002224">
    <property type="term" value="P:toll-like receptor signaling pathway"/>
    <property type="evidence" value="ECO:0007669"/>
    <property type="project" value="InterPro"/>
</dbReference>
<keyword evidence="5" id="KW-0732">Signal</keyword>
<dbReference type="SUPFAM" id="SSF52200">
    <property type="entry name" value="Toll/Interleukin receptor TIR domain"/>
    <property type="match status" value="1"/>
</dbReference>
<proteinExistence type="inferred from homology"/>
<keyword evidence="6" id="KW-0677">Repeat</keyword>
<keyword evidence="4 11" id="KW-0812">Transmembrane</keyword>
<evidence type="ECO:0000256" key="1">
    <source>
        <dbReference type="ARBA" id="ARBA00004479"/>
    </source>
</evidence>
<dbReference type="PANTHER" id="PTHR24365:SF541">
    <property type="entry name" value="PROTEIN TOLL-RELATED"/>
    <property type="match status" value="1"/>
</dbReference>
<keyword evidence="3" id="KW-0433">Leucine-rich repeat</keyword>
<dbReference type="RefSeq" id="XP_013379751.1">
    <property type="nucleotide sequence ID" value="XM_013524297.1"/>
</dbReference>
<comment type="similarity">
    <text evidence="2">Belongs to the Toll-like receptor family.</text>
</comment>
<evidence type="ECO:0000256" key="11">
    <source>
        <dbReference type="SAM" id="Phobius"/>
    </source>
</evidence>
<dbReference type="STRING" id="7574.A0A1S3H2P4"/>
<keyword evidence="9" id="KW-0675">Receptor</keyword>
<gene>
    <name evidence="14" type="primary">LOC106151191</name>
</gene>
<dbReference type="Gene3D" id="3.80.10.10">
    <property type="entry name" value="Ribonuclease Inhibitor"/>
    <property type="match status" value="3"/>
</dbReference>
<sequence length="874" mass="100217">MQTTNSYPSRCVCTSLVLRSPELLVNCSKVPMSEIPQDFPFRTVRLDLSNTNLTHIPARAFTYLRQLKTLSLSQNKIRRFHSDTFVGLENLAYLDLSGFGGDFTYDALPENLFENLINLRYLNFGQTDQAVRIDDNYLDRTLSHLHRLEHLVLPSVVTNDAIFGKGYLNLTSLKVLELGKRPWLPLLRRNVFENLLYSPIERLSMVDNSIGDIERGALSYFPKLRAVDLSCQKFISTETLEKTLCEFQNASRIETIIANSMFEIHHGAVKEGDGERDVHISSEFLRCLENSKLRTLELVHDRISSLDIQFLKYLPYLEYLDISHNNLLTVKRDKKIIHSGDAFIQTSLSLMASMRYFRVDYNIKSTINSPPCRPSYALWNDRPPMILPDTRSPPSQAPNESQADLEYKMDFPVLKLTIPPNMEYISAKSWPSDGFHGGCAKGSVYVYPNRLRYLDWSENQGLHSPWVCTNIYGLNKLEYFDISNNGYESFPLDFFANFRALRYLYLGRNKLGASIRENRLRFSNLTHLGIIDLSANDIDEIPNGVFQGLVSLKHLILRDNAIVNMSTDLNALLALEYLDISNNKLKYLPKPLMESLDIVKRPFQLNITNNPFDCDSCDAIDFIIWTQQTNVTFLMDFDKYPCIGRGNASHSFDLSSLVHRCSKADGTVKQAHISAATLAGTIILVCVTIPAMVMAYVYRWNIKYRLYVFRRKLRKRNDNGPCGHVYISYDAENFDWVRTVLVERLENHHGLDTIIDQRDFIGGAALTEAIVEAVDNSRKTILVVSTAYIQNSWCELELQMSLARGYHTVIPVMLGTVPIADMSRTLRKYITVRGYIKWTEQERGQQLFWKLLIDAIMDKENNIDLHDANQEPLL</sequence>
<dbReference type="AlphaFoldDB" id="A0A1S3H2P4"/>
<evidence type="ECO:0000259" key="12">
    <source>
        <dbReference type="PROSITE" id="PS50104"/>
    </source>
</evidence>
<dbReference type="OrthoDB" id="1526598at2759"/>
<dbReference type="SUPFAM" id="SSF52058">
    <property type="entry name" value="L domain-like"/>
    <property type="match status" value="1"/>
</dbReference>
<evidence type="ECO:0000256" key="5">
    <source>
        <dbReference type="ARBA" id="ARBA00022729"/>
    </source>
</evidence>
<feature type="domain" description="TIR" evidence="12">
    <location>
        <begin position="721"/>
        <end position="856"/>
    </location>
</feature>
<dbReference type="Pfam" id="PF13676">
    <property type="entry name" value="TIR_2"/>
    <property type="match status" value="1"/>
</dbReference>
<name>A0A1S3H2P4_LINAN</name>
<dbReference type="InterPro" id="IPR003591">
    <property type="entry name" value="Leu-rich_rpt_typical-subtyp"/>
</dbReference>
<dbReference type="FunCoup" id="A0A1S3H2P4">
    <property type="interactions" value="11"/>
</dbReference>
<dbReference type="Pfam" id="PF13855">
    <property type="entry name" value="LRR_8"/>
    <property type="match status" value="2"/>
</dbReference>
<dbReference type="InterPro" id="IPR000157">
    <property type="entry name" value="TIR_dom"/>
</dbReference>
<evidence type="ECO:0000256" key="2">
    <source>
        <dbReference type="ARBA" id="ARBA00009634"/>
    </source>
</evidence>
<protein>
    <submittedName>
        <fullName evidence="14">Toll-like receptor 4 isoform X1</fullName>
    </submittedName>
</protein>